<gene>
    <name evidence="5" type="primary">Contig9639.g10305</name>
    <name evidence="5" type="ORF">STYLEM_11580</name>
</gene>
<feature type="transmembrane region" description="Helical" evidence="3">
    <location>
        <begin position="889"/>
        <end position="909"/>
    </location>
</feature>
<organism evidence="5 6">
    <name type="scientific">Stylonychia lemnae</name>
    <name type="common">Ciliate</name>
    <dbReference type="NCBI Taxonomy" id="5949"/>
    <lineage>
        <taxon>Eukaryota</taxon>
        <taxon>Sar</taxon>
        <taxon>Alveolata</taxon>
        <taxon>Ciliophora</taxon>
        <taxon>Intramacronucleata</taxon>
        <taxon>Spirotrichea</taxon>
        <taxon>Stichotrichia</taxon>
        <taxon>Sporadotrichida</taxon>
        <taxon>Oxytrichidae</taxon>
        <taxon>Stylonychinae</taxon>
        <taxon>Stylonychia</taxon>
    </lineage>
</organism>
<feature type="compositionally biased region" description="Polar residues" evidence="2">
    <location>
        <begin position="441"/>
        <end position="460"/>
    </location>
</feature>
<feature type="region of interest" description="Disordered" evidence="2">
    <location>
        <begin position="159"/>
        <end position="179"/>
    </location>
</feature>
<keyword evidence="1" id="KW-0342">GTP-binding</keyword>
<dbReference type="Pfam" id="PF00735">
    <property type="entry name" value="Septin"/>
    <property type="match status" value="1"/>
</dbReference>
<evidence type="ECO:0000313" key="5">
    <source>
        <dbReference type="EMBL" id="CDW82547.1"/>
    </source>
</evidence>
<dbReference type="GO" id="GO:0051301">
    <property type="term" value="P:cell division"/>
    <property type="evidence" value="ECO:0007669"/>
    <property type="project" value="UniProtKB-KW"/>
</dbReference>
<dbReference type="PANTHER" id="PTHR18884">
    <property type="entry name" value="SEPTIN"/>
    <property type="match status" value="1"/>
</dbReference>
<evidence type="ECO:0000256" key="2">
    <source>
        <dbReference type="SAM" id="MobiDB-lite"/>
    </source>
</evidence>
<feature type="transmembrane region" description="Helical" evidence="3">
    <location>
        <begin position="845"/>
        <end position="868"/>
    </location>
</feature>
<keyword evidence="6" id="KW-1185">Reference proteome</keyword>
<dbReference type="InterPro" id="IPR030379">
    <property type="entry name" value="G_SEPTIN_dom"/>
</dbReference>
<dbReference type="Gene3D" id="3.40.50.300">
    <property type="entry name" value="P-loop containing nucleotide triphosphate hydrolases"/>
    <property type="match status" value="1"/>
</dbReference>
<feature type="domain" description="Septin-type G" evidence="4">
    <location>
        <begin position="538"/>
        <end position="878"/>
    </location>
</feature>
<keyword evidence="3" id="KW-0812">Transmembrane</keyword>
<evidence type="ECO:0000259" key="4">
    <source>
        <dbReference type="PROSITE" id="PS51719"/>
    </source>
</evidence>
<keyword evidence="3" id="KW-0472">Membrane</keyword>
<sequence>MQQNKFAGEENNSKYSNPLFQNFVDFEGKNELKPAQRNSSLNSANSNNEQFLNQNQNQNLSAALGLMFNRGNINREEEEKFQQLEVSKALKGFDENEGSQLAHLGRGLMNEDQKTISKDLKNISKKNKQQKLQQKIDMDHTGSFFDRNQDVKLKINQLTPKKKQNSSRQQSFKDPDYQDHQHLMTIKEETKISKEFEVDDDFFKVKMSSIKVSDDYVHIEQQKELFREFMHPQGKEQDASIIQDRQKSIQASERQNQVLTDNRSIYNEQISQGISTSKSKSKGKKILEFNNTPLKSRRQRIYSDTDAFQGNNQPQSFPITNKTQLKDKTFHNAETRNAKLRINMGQLSNEDYIQQNYTDQEQPYKFHRNLQLALAGDTFPDQFNTLKKTRLGSFNQQLSPRQRDDIIRQINERGIDRNDLMRDTGTVDFIVEDHSNEESKQPSPQMNRSLDGNDLNQNSNNIYGEIAESKLLSETHIREDIQQKIQCQMNEGYEEDLEDTKDDNQDQNSQIFQQNLTQVFDPLLETAYDFTQPTNTSKSKYLNIMVCGPAGIGKSSFIELFLEKFNKVQFQELISKRSNNKNKKPQPTQLEGFLKEQTNIYAPKIVITGTIEEYEISKSINGREVCLKMIDSVGYGNSMELSSWRKHIQDYIKGNLINYQTQVDEIEQMYLKEHQNKMKKLKDIKDNRVHLLLYFFGGHHTNAVDFKILSRLKKYVNILPIIPKADSFNSEELFNMKTDIIINGQDRDIMFFDCIEAISQAVGQNEEKMKLLTEELLNTGYSKGSTTHSCPPFAIINPSDSIQIKNNQGQYEIRYGRKMNWGFCDAFDDRNADFSRLYKLIISNYHVHFIVFIDILWDQLVTITTFIMEDYSKKRDERKKKKIVHEKQVKKYSILTGIAALGGAAIMALKYSKQ</sequence>
<keyword evidence="5" id="KW-0131">Cell cycle</keyword>
<dbReference type="Proteomes" id="UP000039865">
    <property type="component" value="Unassembled WGS sequence"/>
</dbReference>
<dbReference type="GO" id="GO:0005525">
    <property type="term" value="F:GTP binding"/>
    <property type="evidence" value="ECO:0007669"/>
    <property type="project" value="UniProtKB-KW"/>
</dbReference>
<dbReference type="OrthoDB" id="416553at2759"/>
<dbReference type="SUPFAM" id="SSF52540">
    <property type="entry name" value="P-loop containing nucleoside triphosphate hydrolases"/>
    <property type="match status" value="1"/>
</dbReference>
<evidence type="ECO:0000313" key="6">
    <source>
        <dbReference type="Proteomes" id="UP000039865"/>
    </source>
</evidence>
<dbReference type="PROSITE" id="PS51719">
    <property type="entry name" value="G_SEPTIN"/>
    <property type="match status" value="1"/>
</dbReference>
<comment type="similarity">
    <text evidence="1">Belongs to the TRAFAC class TrmE-Era-EngA-EngB-Septin-like GTPase superfamily. Septin GTPase family.</text>
</comment>
<dbReference type="InterPro" id="IPR027417">
    <property type="entry name" value="P-loop_NTPase"/>
</dbReference>
<dbReference type="AlphaFoldDB" id="A0A078AMD1"/>
<name>A0A078AMD1_STYLE</name>
<dbReference type="EMBL" id="CCKQ01011013">
    <property type="protein sequence ID" value="CDW82547.1"/>
    <property type="molecule type" value="Genomic_DNA"/>
</dbReference>
<evidence type="ECO:0000256" key="1">
    <source>
        <dbReference type="RuleBase" id="RU004560"/>
    </source>
</evidence>
<protein>
    <submittedName>
        <fullName evidence="5">Cell division protein</fullName>
    </submittedName>
</protein>
<keyword evidence="5" id="KW-0132">Cell division</keyword>
<evidence type="ECO:0000256" key="3">
    <source>
        <dbReference type="SAM" id="Phobius"/>
    </source>
</evidence>
<feature type="region of interest" description="Disordered" evidence="2">
    <location>
        <begin position="433"/>
        <end position="460"/>
    </location>
</feature>
<reference evidence="5 6" key="1">
    <citation type="submission" date="2014-06" db="EMBL/GenBank/DDBJ databases">
        <authorList>
            <person name="Swart Estienne"/>
        </authorList>
    </citation>
    <scope>NUCLEOTIDE SEQUENCE [LARGE SCALE GENOMIC DNA]</scope>
    <source>
        <strain evidence="5 6">130c</strain>
    </source>
</reference>
<keyword evidence="3" id="KW-1133">Transmembrane helix</keyword>
<keyword evidence="1" id="KW-0547">Nucleotide-binding</keyword>
<accession>A0A078AMD1</accession>
<dbReference type="InParanoid" id="A0A078AMD1"/>
<proteinExistence type="inferred from homology"/>